<dbReference type="InterPro" id="IPR001810">
    <property type="entry name" value="F-box_dom"/>
</dbReference>
<dbReference type="Proteomes" id="UP000663828">
    <property type="component" value="Unassembled WGS sequence"/>
</dbReference>
<comment type="caution">
    <text evidence="2">The sequence shown here is derived from an EMBL/GenBank/DDBJ whole genome shotgun (WGS) entry which is preliminary data.</text>
</comment>
<dbReference type="SMART" id="SM00256">
    <property type="entry name" value="FBOX"/>
    <property type="match status" value="1"/>
</dbReference>
<evidence type="ECO:0000259" key="1">
    <source>
        <dbReference type="PROSITE" id="PS50181"/>
    </source>
</evidence>
<dbReference type="GO" id="GO:0019005">
    <property type="term" value="C:SCF ubiquitin ligase complex"/>
    <property type="evidence" value="ECO:0007669"/>
    <property type="project" value="TreeGrafter"/>
</dbReference>
<dbReference type="GO" id="GO:1990756">
    <property type="term" value="F:ubiquitin-like ligase-substrate adaptor activity"/>
    <property type="evidence" value="ECO:0007669"/>
    <property type="project" value="TreeGrafter"/>
</dbReference>
<sequence>MSNNDNISAHSKCIEDLPEEILLRIFRFILPYNDYIAIRLVCRQWERLWRDTKQWRLENFSSQISLSTLPVSIHWQLLDPPTKFNLTPRFSHSTCYVASKRKLYVFGGSRDMSTTLNDFWHLDLSTRSWERILPTGQYPPPKCSSTFVDDENGNLILFGGRSMIYTDDIHMREQLHHELHSYSLENNTWNLHVSLNEPGPIAEHSASIAIVNNQKLMVVFGGLVGAVNQQAVLQLTDDLWQWTNIETNTWSMVQVNGLRPEPRKGHSQFTLNADQILIVGGSSLTRVCRDVWLFSFQTNQWTQITVNNQHPNDFAPSNEDLPHIPFCLVASSQLLITFGRWKRHPTENELRTYSEYDFSHCDSKSREQFFAPPSSSSDDSDEPARCTNVCRRPFLPPMKTKYSLLELSTGLQMYRLDLSKIFSSTPCVTWLPSKCTTVFGSPTRSSRYYSLNCARSELILFGGIEKRKLHLQKPSSENDHRSQSISGTLAFITISNVSL</sequence>
<feature type="domain" description="F-box" evidence="1">
    <location>
        <begin position="11"/>
        <end position="58"/>
    </location>
</feature>
<dbReference type="InterPro" id="IPR015915">
    <property type="entry name" value="Kelch-typ_b-propeller"/>
</dbReference>
<keyword evidence="4" id="KW-1185">Reference proteome</keyword>
<accession>A0A814QV05</accession>
<evidence type="ECO:0000313" key="3">
    <source>
        <dbReference type="EMBL" id="CAF1657140.1"/>
    </source>
</evidence>
<dbReference type="Gene3D" id="2.120.10.80">
    <property type="entry name" value="Kelch-type beta propeller"/>
    <property type="match status" value="1"/>
</dbReference>
<name>A0A814QV05_ADIRI</name>
<dbReference type="PANTHER" id="PTHR46432">
    <property type="entry name" value="F-BOX ONLY PROTEIN 42"/>
    <property type="match status" value="1"/>
</dbReference>
<dbReference type="SUPFAM" id="SSF81383">
    <property type="entry name" value="F-box domain"/>
    <property type="match status" value="1"/>
</dbReference>
<dbReference type="PROSITE" id="PS50181">
    <property type="entry name" value="FBOX"/>
    <property type="match status" value="1"/>
</dbReference>
<dbReference type="Proteomes" id="UP000663852">
    <property type="component" value="Unassembled WGS sequence"/>
</dbReference>
<reference evidence="2" key="1">
    <citation type="submission" date="2021-02" db="EMBL/GenBank/DDBJ databases">
        <authorList>
            <person name="Nowell W R."/>
        </authorList>
    </citation>
    <scope>NUCLEOTIDE SEQUENCE</scope>
</reference>
<dbReference type="Gene3D" id="1.20.1280.50">
    <property type="match status" value="1"/>
</dbReference>
<evidence type="ECO:0000313" key="2">
    <source>
        <dbReference type="EMBL" id="CAF1125259.1"/>
    </source>
</evidence>
<dbReference type="EMBL" id="CAJNOJ010000107">
    <property type="protein sequence ID" value="CAF1125259.1"/>
    <property type="molecule type" value="Genomic_DNA"/>
</dbReference>
<protein>
    <recommendedName>
        <fullName evidence="1">F-box domain-containing protein</fullName>
    </recommendedName>
</protein>
<dbReference type="AlphaFoldDB" id="A0A814QV05"/>
<dbReference type="SUPFAM" id="SSF117281">
    <property type="entry name" value="Kelch motif"/>
    <property type="match status" value="1"/>
</dbReference>
<evidence type="ECO:0000313" key="5">
    <source>
        <dbReference type="Proteomes" id="UP000663852"/>
    </source>
</evidence>
<dbReference type="Pfam" id="PF12937">
    <property type="entry name" value="F-box-like"/>
    <property type="match status" value="1"/>
</dbReference>
<dbReference type="InterPro" id="IPR052821">
    <property type="entry name" value="F-box_only_SRC"/>
</dbReference>
<dbReference type="InterPro" id="IPR036047">
    <property type="entry name" value="F-box-like_dom_sf"/>
</dbReference>
<dbReference type="EMBL" id="CAJNOR010010849">
    <property type="protein sequence ID" value="CAF1657140.1"/>
    <property type="molecule type" value="Genomic_DNA"/>
</dbReference>
<gene>
    <name evidence="2" type="ORF">EDS130_LOCUS21274</name>
    <name evidence="3" type="ORF">XAT740_LOCUS56134</name>
</gene>
<dbReference type="Pfam" id="PF13415">
    <property type="entry name" value="Beta-prop_FBX42"/>
    <property type="match status" value="1"/>
</dbReference>
<organism evidence="2 5">
    <name type="scientific">Adineta ricciae</name>
    <name type="common">Rotifer</name>
    <dbReference type="NCBI Taxonomy" id="249248"/>
    <lineage>
        <taxon>Eukaryota</taxon>
        <taxon>Metazoa</taxon>
        <taxon>Spiralia</taxon>
        <taxon>Gnathifera</taxon>
        <taxon>Rotifera</taxon>
        <taxon>Eurotatoria</taxon>
        <taxon>Bdelloidea</taxon>
        <taxon>Adinetida</taxon>
        <taxon>Adinetidae</taxon>
        <taxon>Adineta</taxon>
    </lineage>
</organism>
<proteinExistence type="predicted"/>
<evidence type="ECO:0000313" key="4">
    <source>
        <dbReference type="Proteomes" id="UP000663828"/>
    </source>
</evidence>
<dbReference type="OrthoDB" id="9973021at2759"/>
<dbReference type="PANTHER" id="PTHR46432:SF1">
    <property type="entry name" value="F-BOX ONLY PROTEIN 42"/>
    <property type="match status" value="1"/>
</dbReference>